<protein>
    <submittedName>
        <fullName evidence="1">Uncharacterized protein</fullName>
    </submittedName>
</protein>
<name>A0ACC3YDT7_COLTU</name>
<evidence type="ECO:0000313" key="2">
    <source>
        <dbReference type="Proteomes" id="UP000805649"/>
    </source>
</evidence>
<sequence length="102" mass="11649">MSYLELPAPEDAGRHRDVDVESPPRARRTVRQGNALENENRSQQDVFKTEDFDLSAPNVMQISRNMQRWTRLNWDSYQLPHNDGDLNGTADDAHTPLVMNAG</sequence>
<gene>
    <name evidence="1" type="ORF">CTRU02_215150</name>
</gene>
<comment type="caution">
    <text evidence="1">The sequence shown here is derived from an EMBL/GenBank/DDBJ whole genome shotgun (WGS) entry which is preliminary data.</text>
</comment>
<keyword evidence="2" id="KW-1185">Reference proteome</keyword>
<reference evidence="1 2" key="1">
    <citation type="journal article" date="2020" name="Phytopathology">
        <title>Genome Sequence Resources of Colletotrichum truncatum, C. plurivorum, C. musicola, and C. sojae: Four Species Pathogenic to Soybean (Glycine max).</title>
        <authorList>
            <person name="Rogerio F."/>
            <person name="Boufleur T.R."/>
            <person name="Ciampi-Guillardi M."/>
            <person name="Sukno S.A."/>
            <person name="Thon M.R."/>
            <person name="Massola Junior N.S."/>
            <person name="Baroncelli R."/>
        </authorList>
    </citation>
    <scope>NUCLEOTIDE SEQUENCE [LARGE SCALE GENOMIC DNA]</scope>
    <source>
        <strain evidence="1 2">CMES1059</strain>
    </source>
</reference>
<proteinExistence type="predicted"/>
<evidence type="ECO:0000313" key="1">
    <source>
        <dbReference type="EMBL" id="KAL0929941.1"/>
    </source>
</evidence>
<dbReference type="Proteomes" id="UP000805649">
    <property type="component" value="Unassembled WGS sequence"/>
</dbReference>
<dbReference type="EMBL" id="VUJX02000013">
    <property type="protein sequence ID" value="KAL0929941.1"/>
    <property type="molecule type" value="Genomic_DNA"/>
</dbReference>
<accession>A0ACC3YDT7</accession>
<organism evidence="1 2">
    <name type="scientific">Colletotrichum truncatum</name>
    <name type="common">Anthracnose fungus</name>
    <name type="synonym">Colletotrichum capsici</name>
    <dbReference type="NCBI Taxonomy" id="5467"/>
    <lineage>
        <taxon>Eukaryota</taxon>
        <taxon>Fungi</taxon>
        <taxon>Dikarya</taxon>
        <taxon>Ascomycota</taxon>
        <taxon>Pezizomycotina</taxon>
        <taxon>Sordariomycetes</taxon>
        <taxon>Hypocreomycetidae</taxon>
        <taxon>Glomerellales</taxon>
        <taxon>Glomerellaceae</taxon>
        <taxon>Colletotrichum</taxon>
        <taxon>Colletotrichum truncatum species complex</taxon>
    </lineage>
</organism>